<name>A0A951QC15_9CYAN</name>
<dbReference type="NCBIfam" id="TIGR00152">
    <property type="entry name" value="dephospho-CoA kinase"/>
    <property type="match status" value="1"/>
</dbReference>
<evidence type="ECO:0000256" key="4">
    <source>
        <dbReference type="NCBIfam" id="TIGR00152"/>
    </source>
</evidence>
<sequence>MGRRVIGLTGGVGMGKSTVSNYLAAYLPVLDADLYAREAVALDSPILAKIADRYGDSLLLSDGNLDRRHLGEIIFGNAAEKQWLEQQIHPYVRDRIMTELQNLAKAVVVIPLLFEAQMTDLVTEIWVVRSDLAQQQQRIMERDRLTLEQAQARIDSQMAIEQKVAQADVVLDNSTTLENLYQQIDRALHL</sequence>
<dbReference type="Gene3D" id="3.40.50.300">
    <property type="entry name" value="P-loop containing nucleotide triphosphate hydrolases"/>
    <property type="match status" value="1"/>
</dbReference>
<evidence type="ECO:0000256" key="2">
    <source>
        <dbReference type="ARBA" id="ARBA00022840"/>
    </source>
</evidence>
<keyword evidence="3 5" id="KW-0808">Transferase</keyword>
<proteinExistence type="inferred from homology"/>
<evidence type="ECO:0000313" key="5">
    <source>
        <dbReference type="EMBL" id="MBW4660028.1"/>
    </source>
</evidence>
<comment type="subcellular location">
    <subcellularLocation>
        <location evidence="3">Cytoplasm</location>
    </subcellularLocation>
</comment>
<gene>
    <name evidence="3 5" type="primary">coaE</name>
    <name evidence="5" type="ORF">KME15_15240</name>
</gene>
<evidence type="ECO:0000313" key="6">
    <source>
        <dbReference type="Proteomes" id="UP000757435"/>
    </source>
</evidence>
<comment type="similarity">
    <text evidence="3">Belongs to the CoaE family.</text>
</comment>
<keyword evidence="3" id="KW-0173">Coenzyme A biosynthesis</keyword>
<reference evidence="5" key="1">
    <citation type="submission" date="2021-05" db="EMBL/GenBank/DDBJ databases">
        <authorList>
            <person name="Pietrasiak N."/>
            <person name="Ward R."/>
            <person name="Stajich J.E."/>
            <person name="Kurbessoian T."/>
        </authorList>
    </citation>
    <scope>NUCLEOTIDE SEQUENCE</scope>
    <source>
        <strain evidence="5">UHER 2000/2452</strain>
    </source>
</reference>
<organism evidence="5 6">
    <name type="scientific">Drouetiella hepatica Uher 2000/2452</name>
    <dbReference type="NCBI Taxonomy" id="904376"/>
    <lineage>
        <taxon>Bacteria</taxon>
        <taxon>Bacillati</taxon>
        <taxon>Cyanobacteriota</taxon>
        <taxon>Cyanophyceae</taxon>
        <taxon>Oculatellales</taxon>
        <taxon>Oculatellaceae</taxon>
        <taxon>Drouetiella</taxon>
    </lineage>
</organism>
<evidence type="ECO:0000256" key="1">
    <source>
        <dbReference type="ARBA" id="ARBA00022741"/>
    </source>
</evidence>
<dbReference type="EMBL" id="JAHHHD010000017">
    <property type="protein sequence ID" value="MBW4660028.1"/>
    <property type="molecule type" value="Genomic_DNA"/>
</dbReference>
<dbReference type="CDD" id="cd02022">
    <property type="entry name" value="DPCK"/>
    <property type="match status" value="1"/>
</dbReference>
<comment type="catalytic activity">
    <reaction evidence="3">
        <text>3'-dephospho-CoA + ATP = ADP + CoA + H(+)</text>
        <dbReference type="Rhea" id="RHEA:18245"/>
        <dbReference type="ChEBI" id="CHEBI:15378"/>
        <dbReference type="ChEBI" id="CHEBI:30616"/>
        <dbReference type="ChEBI" id="CHEBI:57287"/>
        <dbReference type="ChEBI" id="CHEBI:57328"/>
        <dbReference type="ChEBI" id="CHEBI:456216"/>
        <dbReference type="EC" id="2.7.1.24"/>
    </reaction>
</comment>
<keyword evidence="3 5" id="KW-0418">Kinase</keyword>
<protein>
    <recommendedName>
        <fullName evidence="3 4">Dephospho-CoA kinase</fullName>
        <ecNumber evidence="3 4">2.7.1.24</ecNumber>
    </recommendedName>
    <alternativeName>
        <fullName evidence="3">Dephosphocoenzyme A kinase</fullName>
    </alternativeName>
</protein>
<dbReference type="EC" id="2.7.1.24" evidence="3 4"/>
<comment type="pathway">
    <text evidence="3">Cofactor biosynthesis; coenzyme A biosynthesis; CoA from (R)-pantothenate: step 5/5.</text>
</comment>
<dbReference type="PANTHER" id="PTHR10695:SF46">
    <property type="entry name" value="BIFUNCTIONAL COENZYME A SYNTHASE-RELATED"/>
    <property type="match status" value="1"/>
</dbReference>
<dbReference type="PANTHER" id="PTHR10695">
    <property type="entry name" value="DEPHOSPHO-COA KINASE-RELATED"/>
    <property type="match status" value="1"/>
</dbReference>
<dbReference type="PROSITE" id="PS51219">
    <property type="entry name" value="DPCK"/>
    <property type="match status" value="1"/>
</dbReference>
<dbReference type="GO" id="GO:0004140">
    <property type="term" value="F:dephospho-CoA kinase activity"/>
    <property type="evidence" value="ECO:0007669"/>
    <property type="project" value="UniProtKB-UniRule"/>
</dbReference>
<reference evidence="5" key="2">
    <citation type="journal article" date="2022" name="Microbiol. Resour. Announc.">
        <title>Metagenome Sequencing to Explore Phylogenomics of Terrestrial Cyanobacteria.</title>
        <authorList>
            <person name="Ward R.D."/>
            <person name="Stajich J.E."/>
            <person name="Johansen J.R."/>
            <person name="Huntemann M."/>
            <person name="Clum A."/>
            <person name="Foster B."/>
            <person name="Foster B."/>
            <person name="Roux S."/>
            <person name="Palaniappan K."/>
            <person name="Varghese N."/>
            <person name="Mukherjee S."/>
            <person name="Reddy T.B.K."/>
            <person name="Daum C."/>
            <person name="Copeland A."/>
            <person name="Chen I.A."/>
            <person name="Ivanova N.N."/>
            <person name="Kyrpides N.C."/>
            <person name="Shapiro N."/>
            <person name="Eloe-Fadrosh E.A."/>
            <person name="Pietrasiak N."/>
        </authorList>
    </citation>
    <scope>NUCLEOTIDE SEQUENCE</scope>
    <source>
        <strain evidence="5">UHER 2000/2452</strain>
    </source>
</reference>
<keyword evidence="3" id="KW-0963">Cytoplasm</keyword>
<keyword evidence="1 3" id="KW-0547">Nucleotide-binding</keyword>
<dbReference type="GO" id="GO:0005524">
    <property type="term" value="F:ATP binding"/>
    <property type="evidence" value="ECO:0007669"/>
    <property type="project" value="UniProtKB-UniRule"/>
</dbReference>
<dbReference type="Proteomes" id="UP000757435">
    <property type="component" value="Unassembled WGS sequence"/>
</dbReference>
<comment type="caution">
    <text evidence="5">The sequence shown here is derived from an EMBL/GenBank/DDBJ whole genome shotgun (WGS) entry which is preliminary data.</text>
</comment>
<keyword evidence="2 3" id="KW-0067">ATP-binding</keyword>
<comment type="function">
    <text evidence="3">Catalyzes the phosphorylation of the 3'-hydroxyl group of dephosphocoenzyme A to form coenzyme A.</text>
</comment>
<accession>A0A951QC15</accession>
<evidence type="ECO:0000256" key="3">
    <source>
        <dbReference type="HAMAP-Rule" id="MF_00376"/>
    </source>
</evidence>
<dbReference type="HAMAP" id="MF_00376">
    <property type="entry name" value="Dephospho_CoA_kinase"/>
    <property type="match status" value="1"/>
</dbReference>
<feature type="binding site" evidence="3">
    <location>
        <begin position="13"/>
        <end position="18"/>
    </location>
    <ligand>
        <name>ATP</name>
        <dbReference type="ChEBI" id="CHEBI:30616"/>
    </ligand>
</feature>
<dbReference type="GO" id="GO:0005737">
    <property type="term" value="C:cytoplasm"/>
    <property type="evidence" value="ECO:0007669"/>
    <property type="project" value="UniProtKB-SubCell"/>
</dbReference>
<dbReference type="AlphaFoldDB" id="A0A951QC15"/>
<dbReference type="InterPro" id="IPR027417">
    <property type="entry name" value="P-loop_NTPase"/>
</dbReference>
<dbReference type="SUPFAM" id="SSF52540">
    <property type="entry name" value="P-loop containing nucleoside triphosphate hydrolases"/>
    <property type="match status" value="1"/>
</dbReference>
<dbReference type="InterPro" id="IPR001977">
    <property type="entry name" value="Depp_CoAkinase"/>
</dbReference>
<dbReference type="GO" id="GO:0015937">
    <property type="term" value="P:coenzyme A biosynthetic process"/>
    <property type="evidence" value="ECO:0007669"/>
    <property type="project" value="UniProtKB-UniRule"/>
</dbReference>
<dbReference type="Pfam" id="PF01121">
    <property type="entry name" value="CoaE"/>
    <property type="match status" value="1"/>
</dbReference>